<evidence type="ECO:0000256" key="7">
    <source>
        <dbReference type="ARBA" id="ARBA00022840"/>
    </source>
</evidence>
<dbReference type="SUPFAM" id="SSF55874">
    <property type="entry name" value="ATPase domain of HSP90 chaperone/DNA topoisomerase II/histidine kinase"/>
    <property type="match status" value="1"/>
</dbReference>
<dbReference type="SMART" id="SM00387">
    <property type="entry name" value="HATPase_c"/>
    <property type="match status" value="1"/>
</dbReference>
<dbReference type="GO" id="GO:0005524">
    <property type="term" value="F:ATP binding"/>
    <property type="evidence" value="ECO:0007669"/>
    <property type="project" value="UniProtKB-KW"/>
</dbReference>
<dbReference type="RefSeq" id="WP_058021226.1">
    <property type="nucleotide sequence ID" value="NZ_CP013189.1"/>
</dbReference>
<organism evidence="10 11">
    <name type="scientific">Pseudohongiella spirulinae</name>
    <dbReference type="NCBI Taxonomy" id="1249552"/>
    <lineage>
        <taxon>Bacteria</taxon>
        <taxon>Pseudomonadati</taxon>
        <taxon>Pseudomonadota</taxon>
        <taxon>Gammaproteobacteria</taxon>
        <taxon>Pseudomonadales</taxon>
        <taxon>Pseudohongiellaceae</taxon>
        <taxon>Pseudohongiella</taxon>
    </lineage>
</organism>
<evidence type="ECO:0000313" key="11">
    <source>
        <dbReference type="Proteomes" id="UP000065641"/>
    </source>
</evidence>
<dbReference type="InterPro" id="IPR004358">
    <property type="entry name" value="Sig_transdc_His_kin-like_C"/>
</dbReference>
<sequence length="448" mass="49018">MSDIPDRFSSLFTSANGELRSSPRTGLQRLLMLRALVAVSGTTGALAFDFFSPLNLPVLIVALLLTGIAISLIAGWLQVTRATLVSQNALIINLALDFLFLVVLLVYTGGAANPLISYLLVLLAVAATLLSAMWAILFAVLAMIIYTVFLFIGISTDAHGDHMMQSFQLHLVGMWVTFVVSAALISVFVSRMATAIRIRETSLAQFRESEMRNEQLVAIGTLAAGTAHALGTPLSTMSVLLTELDEQPTHELSPDDLKADIHLLRQQVNRCKDSLDQLTRIYHQNDQQHRGLMRVSNFQGAIRDYITNIHPNARISFEHDKTLHQQLVSGDITVRHALINIIENAIRAAHSEVRVHYSVNEQMLLISVEDDGPGIPAHIMESMGEPFISTREGNMGLGIYLANASIQRHGGTIEMVNLKDGGARSLIQLPLTIPVQSSGNKNTRSTES</sequence>
<dbReference type="InterPro" id="IPR003594">
    <property type="entry name" value="HATPase_dom"/>
</dbReference>
<feature type="transmembrane region" description="Helical" evidence="8">
    <location>
        <begin position="30"/>
        <end position="48"/>
    </location>
</feature>
<accession>A0A0S2KBK6</accession>
<dbReference type="OrthoDB" id="9785252at2"/>
<keyword evidence="4" id="KW-0808">Transferase</keyword>
<reference evidence="10 11" key="1">
    <citation type="submission" date="2015-11" db="EMBL/GenBank/DDBJ databases">
        <authorList>
            <person name="Zhang Y."/>
            <person name="Guo Z."/>
        </authorList>
    </citation>
    <scope>NUCLEOTIDE SEQUENCE [LARGE SCALE GENOMIC DNA]</scope>
    <source>
        <strain evidence="10 11">KCTC 32221</strain>
    </source>
</reference>
<keyword evidence="8" id="KW-0472">Membrane</keyword>
<dbReference type="CDD" id="cd00075">
    <property type="entry name" value="HATPase"/>
    <property type="match status" value="1"/>
</dbReference>
<dbReference type="Gene3D" id="1.10.287.130">
    <property type="match status" value="1"/>
</dbReference>
<comment type="catalytic activity">
    <reaction evidence="1">
        <text>ATP + protein L-histidine = ADP + protein N-phospho-L-histidine.</text>
        <dbReference type="EC" id="2.7.13.3"/>
    </reaction>
</comment>
<keyword evidence="3" id="KW-0597">Phosphoprotein</keyword>
<feature type="transmembrane region" description="Helical" evidence="8">
    <location>
        <begin position="54"/>
        <end position="77"/>
    </location>
</feature>
<feature type="domain" description="Histidine kinase" evidence="9">
    <location>
        <begin position="225"/>
        <end position="433"/>
    </location>
</feature>
<dbReference type="PANTHER" id="PTHR44936:SF10">
    <property type="entry name" value="SENSOR PROTEIN RSTB"/>
    <property type="match status" value="1"/>
</dbReference>
<evidence type="ECO:0000259" key="9">
    <source>
        <dbReference type="PROSITE" id="PS50109"/>
    </source>
</evidence>
<dbReference type="EMBL" id="CP013189">
    <property type="protein sequence ID" value="ALO45708.1"/>
    <property type="molecule type" value="Genomic_DNA"/>
</dbReference>
<keyword evidence="8" id="KW-1133">Transmembrane helix</keyword>
<keyword evidence="11" id="KW-1185">Reference proteome</keyword>
<dbReference type="KEGG" id="pspi:PS2015_1043"/>
<name>A0A0S2KBK6_9GAMM</name>
<dbReference type="AlphaFoldDB" id="A0A0S2KBK6"/>
<evidence type="ECO:0000256" key="3">
    <source>
        <dbReference type="ARBA" id="ARBA00022553"/>
    </source>
</evidence>
<feature type="transmembrane region" description="Helical" evidence="8">
    <location>
        <begin position="167"/>
        <end position="189"/>
    </location>
</feature>
<dbReference type="Proteomes" id="UP000065641">
    <property type="component" value="Chromosome"/>
</dbReference>
<keyword evidence="7" id="KW-0067">ATP-binding</keyword>
<keyword evidence="6" id="KW-0418">Kinase</keyword>
<dbReference type="PRINTS" id="PR00344">
    <property type="entry name" value="BCTRLSENSOR"/>
</dbReference>
<feature type="transmembrane region" description="Helical" evidence="8">
    <location>
        <begin position="137"/>
        <end position="155"/>
    </location>
</feature>
<evidence type="ECO:0000256" key="4">
    <source>
        <dbReference type="ARBA" id="ARBA00022679"/>
    </source>
</evidence>
<dbReference type="InterPro" id="IPR050980">
    <property type="entry name" value="2C_sensor_his_kinase"/>
</dbReference>
<dbReference type="InterPro" id="IPR005467">
    <property type="entry name" value="His_kinase_dom"/>
</dbReference>
<dbReference type="InterPro" id="IPR036890">
    <property type="entry name" value="HATPase_C_sf"/>
</dbReference>
<keyword evidence="8" id="KW-0812">Transmembrane</keyword>
<dbReference type="EC" id="2.7.13.3" evidence="2"/>
<dbReference type="PANTHER" id="PTHR44936">
    <property type="entry name" value="SENSOR PROTEIN CREC"/>
    <property type="match status" value="1"/>
</dbReference>
<evidence type="ECO:0000313" key="10">
    <source>
        <dbReference type="EMBL" id="ALO45708.1"/>
    </source>
</evidence>
<dbReference type="STRING" id="1249552.PS2015_1043"/>
<dbReference type="GO" id="GO:0005886">
    <property type="term" value="C:plasma membrane"/>
    <property type="evidence" value="ECO:0007669"/>
    <property type="project" value="UniProtKB-SubCell"/>
</dbReference>
<evidence type="ECO:0000256" key="2">
    <source>
        <dbReference type="ARBA" id="ARBA00012438"/>
    </source>
</evidence>
<evidence type="ECO:0000256" key="8">
    <source>
        <dbReference type="SAM" id="Phobius"/>
    </source>
</evidence>
<gene>
    <name evidence="10" type="ORF">PS2015_1043</name>
</gene>
<proteinExistence type="predicted"/>
<dbReference type="PROSITE" id="PS50109">
    <property type="entry name" value="HIS_KIN"/>
    <property type="match status" value="1"/>
</dbReference>
<dbReference type="Pfam" id="PF02518">
    <property type="entry name" value="HATPase_c"/>
    <property type="match status" value="1"/>
</dbReference>
<dbReference type="PATRIC" id="fig|1249552.3.peg.1049"/>
<dbReference type="SMART" id="SM00388">
    <property type="entry name" value="HisKA"/>
    <property type="match status" value="1"/>
</dbReference>
<keyword evidence="5" id="KW-0547">Nucleotide-binding</keyword>
<dbReference type="GO" id="GO:0000155">
    <property type="term" value="F:phosphorelay sensor kinase activity"/>
    <property type="evidence" value="ECO:0007669"/>
    <property type="project" value="InterPro"/>
</dbReference>
<evidence type="ECO:0000256" key="5">
    <source>
        <dbReference type="ARBA" id="ARBA00022741"/>
    </source>
</evidence>
<evidence type="ECO:0000256" key="6">
    <source>
        <dbReference type="ARBA" id="ARBA00022777"/>
    </source>
</evidence>
<protein>
    <recommendedName>
        <fullName evidence="2">histidine kinase</fullName>
        <ecNumber evidence="2">2.7.13.3</ecNumber>
    </recommendedName>
</protein>
<feature type="transmembrane region" description="Helical" evidence="8">
    <location>
        <begin position="89"/>
        <end position="109"/>
    </location>
</feature>
<dbReference type="InterPro" id="IPR003661">
    <property type="entry name" value="HisK_dim/P_dom"/>
</dbReference>
<dbReference type="Gene3D" id="3.30.565.10">
    <property type="entry name" value="Histidine kinase-like ATPase, C-terminal domain"/>
    <property type="match status" value="1"/>
</dbReference>
<evidence type="ECO:0000256" key="1">
    <source>
        <dbReference type="ARBA" id="ARBA00000085"/>
    </source>
</evidence>